<dbReference type="Proteomes" id="UP001061361">
    <property type="component" value="Chromosome"/>
</dbReference>
<dbReference type="Pfam" id="PF13181">
    <property type="entry name" value="TPR_8"/>
    <property type="match status" value="1"/>
</dbReference>
<name>A0ABN6RUR0_9BACT</name>
<evidence type="ECO:0008006" key="4">
    <source>
        <dbReference type="Google" id="ProtNLM"/>
    </source>
</evidence>
<evidence type="ECO:0000313" key="2">
    <source>
        <dbReference type="EMBL" id="BDQ33277.1"/>
    </source>
</evidence>
<dbReference type="InterPro" id="IPR019734">
    <property type="entry name" value="TPR_rpt"/>
</dbReference>
<dbReference type="Gene3D" id="1.25.40.10">
    <property type="entry name" value="Tetratricopeptide repeat domain"/>
    <property type="match status" value="1"/>
</dbReference>
<feature type="repeat" description="TPR" evidence="1">
    <location>
        <begin position="12"/>
        <end position="45"/>
    </location>
</feature>
<dbReference type="PANTHER" id="PTHR12558:SF13">
    <property type="entry name" value="CELL DIVISION CYCLE PROTEIN 27 HOMOLOG"/>
    <property type="match status" value="1"/>
</dbReference>
<dbReference type="SMART" id="SM00028">
    <property type="entry name" value="TPR"/>
    <property type="match status" value="4"/>
</dbReference>
<keyword evidence="3" id="KW-1185">Reference proteome</keyword>
<protein>
    <recommendedName>
        <fullName evidence="4">Tetratricopeptide repeat protein</fullName>
    </recommendedName>
</protein>
<evidence type="ECO:0000256" key="1">
    <source>
        <dbReference type="PROSITE-ProRule" id="PRU00339"/>
    </source>
</evidence>
<sequence length="192" mass="21208">MEGNTMSGHLDYEINKELGECYLFMGELDKAEEYYKKAVSSNGIHPDPYIGLATVAIQRGDLENAMAMYEKAHNIEPTDKSLSGIGLIKMENGDKEGAFPLFMEAARMNPENMVALFSIIRLGHELDRVIEIIPSLVSALEVNPGKHEVRYSLAGCHVCAGDNEAARVELEKILEADPEHEAAKEMLAQIQS</sequence>
<feature type="repeat" description="TPR" evidence="1">
    <location>
        <begin position="46"/>
        <end position="79"/>
    </location>
</feature>
<accession>A0ABN6RUR0</accession>
<dbReference type="PROSITE" id="PS50005">
    <property type="entry name" value="TPR"/>
    <property type="match status" value="2"/>
</dbReference>
<evidence type="ECO:0000313" key="3">
    <source>
        <dbReference type="Proteomes" id="UP001061361"/>
    </source>
</evidence>
<dbReference type="EMBL" id="AP026708">
    <property type="protein sequence ID" value="BDQ33277.1"/>
    <property type="molecule type" value="Genomic_DNA"/>
</dbReference>
<proteinExistence type="predicted"/>
<dbReference type="InterPro" id="IPR011990">
    <property type="entry name" value="TPR-like_helical_dom_sf"/>
</dbReference>
<dbReference type="SUPFAM" id="SSF48452">
    <property type="entry name" value="TPR-like"/>
    <property type="match status" value="1"/>
</dbReference>
<organism evidence="2 3">
    <name type="scientific">Pseudodesulfovibrio portus</name>
    <dbReference type="NCBI Taxonomy" id="231439"/>
    <lineage>
        <taxon>Bacteria</taxon>
        <taxon>Pseudomonadati</taxon>
        <taxon>Thermodesulfobacteriota</taxon>
        <taxon>Desulfovibrionia</taxon>
        <taxon>Desulfovibrionales</taxon>
        <taxon>Desulfovibrionaceae</taxon>
    </lineage>
</organism>
<reference evidence="2" key="1">
    <citation type="submission" date="2022-08" db="EMBL/GenBank/DDBJ databases">
        <title>Genome Sequence of the sulphate-reducing bacterium, Pseudodesulfovibrio portus JCM14722.</title>
        <authorList>
            <person name="Kondo R."/>
            <person name="Kataoka T."/>
        </authorList>
    </citation>
    <scope>NUCLEOTIDE SEQUENCE</scope>
    <source>
        <strain evidence="2">JCM 14722</strain>
    </source>
</reference>
<gene>
    <name evidence="2" type="ORF">JCM14722_08190</name>
</gene>
<dbReference type="PANTHER" id="PTHR12558">
    <property type="entry name" value="CELL DIVISION CYCLE 16,23,27"/>
    <property type="match status" value="1"/>
</dbReference>
<keyword evidence="1" id="KW-0802">TPR repeat</keyword>
<dbReference type="Pfam" id="PF14559">
    <property type="entry name" value="TPR_19"/>
    <property type="match status" value="2"/>
</dbReference>